<evidence type="ECO:0000313" key="2">
    <source>
        <dbReference type="EMBL" id="RPD55198.1"/>
    </source>
</evidence>
<dbReference type="AlphaFoldDB" id="A0A5C2RU15"/>
<dbReference type="Gene3D" id="1.10.287.1490">
    <property type="match status" value="1"/>
</dbReference>
<evidence type="ECO:0000313" key="3">
    <source>
        <dbReference type="Proteomes" id="UP000313359"/>
    </source>
</evidence>
<feature type="coiled-coil region" evidence="1">
    <location>
        <begin position="54"/>
        <end position="125"/>
    </location>
</feature>
<accession>A0A5C2RU15</accession>
<reference evidence="2" key="1">
    <citation type="journal article" date="2018" name="Genome Biol. Evol.">
        <title>Genomics and development of Lentinus tigrinus, a white-rot wood-decaying mushroom with dimorphic fruiting bodies.</title>
        <authorList>
            <person name="Wu B."/>
            <person name="Xu Z."/>
            <person name="Knudson A."/>
            <person name="Carlson A."/>
            <person name="Chen N."/>
            <person name="Kovaka S."/>
            <person name="LaButti K."/>
            <person name="Lipzen A."/>
            <person name="Pennachio C."/>
            <person name="Riley R."/>
            <person name="Schakwitz W."/>
            <person name="Umezawa K."/>
            <person name="Ohm R.A."/>
            <person name="Grigoriev I.V."/>
            <person name="Nagy L.G."/>
            <person name="Gibbons J."/>
            <person name="Hibbett D."/>
        </authorList>
    </citation>
    <scope>NUCLEOTIDE SEQUENCE [LARGE SCALE GENOMIC DNA]</scope>
    <source>
        <strain evidence="2">ALCF2SS1-6</strain>
    </source>
</reference>
<dbReference type="OrthoDB" id="3147752at2759"/>
<sequence>MNRSVPGHCPSWLHKVNFKGLGQSLRRGIKRPTTRTGTALTKLKQNIDEPDIELELTRRQLQETQQTIESLQRRLNGTVEKREYDRVVAKRRNLEALLEVRSKELQEAQTELESTRRQIQEAQQTVESLQGPLPVSGTVEKEEYDRVVAKLRDLEAVLEVRSKELQEAQTYVAKLDEVADSEVVNIVEPLNGLIFQAAASLSDAPEFWHSDDPFQDAAAISEAKTRLAASSWVGSDLLDIITDWRHEEHPVYVQLALQAGLAAYTRQFSNRWEPTNAEDTTTIEKLYEAIRDQEPQSVAGRWRALGRTHLKSLLPGQDYVPSLISKLSGIVTDILLVAGATGTKDVIAGIVSTEFESDLREIVTFALRFHSTVGERVVSRDFSLLAAEPGDPFDTTRMEVEYPLAPTLQGARVLGTTQLGLVAQRSVERDGVHGEFETRRVVLLKCSVILQDAVELDQDHFAN</sequence>
<keyword evidence="3" id="KW-1185">Reference proteome</keyword>
<dbReference type="STRING" id="1328759.A0A5C2RU15"/>
<dbReference type="Proteomes" id="UP000313359">
    <property type="component" value="Unassembled WGS sequence"/>
</dbReference>
<proteinExistence type="predicted"/>
<name>A0A5C2RU15_9APHY</name>
<protein>
    <submittedName>
        <fullName evidence="2">Uncharacterized protein</fullName>
    </submittedName>
</protein>
<keyword evidence="1" id="KW-0175">Coiled coil</keyword>
<organism evidence="2 3">
    <name type="scientific">Lentinus tigrinus ALCF2SS1-6</name>
    <dbReference type="NCBI Taxonomy" id="1328759"/>
    <lineage>
        <taxon>Eukaryota</taxon>
        <taxon>Fungi</taxon>
        <taxon>Dikarya</taxon>
        <taxon>Basidiomycota</taxon>
        <taxon>Agaricomycotina</taxon>
        <taxon>Agaricomycetes</taxon>
        <taxon>Polyporales</taxon>
        <taxon>Polyporaceae</taxon>
        <taxon>Lentinus</taxon>
    </lineage>
</organism>
<gene>
    <name evidence="2" type="ORF">L227DRAFT_310975</name>
</gene>
<dbReference type="EMBL" id="ML122297">
    <property type="protein sequence ID" value="RPD55198.1"/>
    <property type="molecule type" value="Genomic_DNA"/>
</dbReference>
<evidence type="ECO:0000256" key="1">
    <source>
        <dbReference type="SAM" id="Coils"/>
    </source>
</evidence>